<dbReference type="InterPro" id="IPR040079">
    <property type="entry name" value="Glutathione_S-Trfase"/>
</dbReference>
<sequence length="303" mass="34735">MVDLHSLVVTPVNSSSNFALMMARRTLAGGIDGVFEGIEDRQVSSSSRRCLTWWPVGCPKRFNAEVARSQPLHKVTFYLAFINMSEAQFTLYSHLTGPNGWKVTYLLNELGLSYNTVYVNTKENDHKKPPYLALNPNGRMPTLVDHKNGDFTVWESSAILLYIVDKYDTEKRFTVTSEEDRYHLYQWLFFQASGQGPYYGQSYWFNHIHPEKIPSAQERYKNETRRVLGVLESVLLKQEWLVGGKLTIADLTFVPWHNSLKGLLGEEFDFEKGFPATYRWHTSISALPGVKAGNELKARLMTH</sequence>
<dbReference type="Pfam" id="PF00043">
    <property type="entry name" value="GST_C"/>
    <property type="match status" value="1"/>
</dbReference>
<comment type="similarity">
    <text evidence="1 6">Belongs to the GST superfamily.</text>
</comment>
<dbReference type="Proteomes" id="UP000292702">
    <property type="component" value="Unassembled WGS sequence"/>
</dbReference>
<dbReference type="PROSITE" id="PS50405">
    <property type="entry name" value="GST_CTER"/>
    <property type="match status" value="1"/>
</dbReference>
<comment type="catalytic activity">
    <reaction evidence="4">
        <text>RX + glutathione = an S-substituted glutathione + a halide anion + H(+)</text>
        <dbReference type="Rhea" id="RHEA:16437"/>
        <dbReference type="ChEBI" id="CHEBI:15378"/>
        <dbReference type="ChEBI" id="CHEBI:16042"/>
        <dbReference type="ChEBI" id="CHEBI:17792"/>
        <dbReference type="ChEBI" id="CHEBI:57925"/>
        <dbReference type="ChEBI" id="CHEBI:90779"/>
        <dbReference type="EC" id="2.5.1.18"/>
    </reaction>
</comment>
<name>A0A4R0RLS6_9APHY</name>
<evidence type="ECO:0000256" key="2">
    <source>
        <dbReference type="ARBA" id="ARBA00012452"/>
    </source>
</evidence>
<comment type="function">
    <text evidence="5">Involved in the oxidative stress response and detoxification.</text>
</comment>
<accession>A0A4R0RLS6</accession>
<dbReference type="CDD" id="cd03048">
    <property type="entry name" value="GST_N_Ure2p_like"/>
    <property type="match status" value="1"/>
</dbReference>
<reference evidence="9 10" key="1">
    <citation type="submission" date="2018-11" db="EMBL/GenBank/DDBJ databases">
        <title>Genome assembly of Steccherinum ochraceum LE-BIN_3174, the white-rot fungus of the Steccherinaceae family (The Residual Polyporoid clade, Polyporales, Basidiomycota).</title>
        <authorList>
            <person name="Fedorova T.V."/>
            <person name="Glazunova O.A."/>
            <person name="Landesman E.O."/>
            <person name="Moiseenko K.V."/>
            <person name="Psurtseva N.V."/>
            <person name="Savinova O.S."/>
            <person name="Shakhova N.V."/>
            <person name="Tyazhelova T.V."/>
            <person name="Vasina D.V."/>
        </authorList>
    </citation>
    <scope>NUCLEOTIDE SEQUENCE [LARGE SCALE GENOMIC DNA]</scope>
    <source>
        <strain evidence="9 10">LE-BIN_3174</strain>
    </source>
</reference>
<feature type="domain" description="GST C-terminal" evidence="8">
    <location>
        <begin position="177"/>
        <end position="303"/>
    </location>
</feature>
<organism evidence="9 10">
    <name type="scientific">Steccherinum ochraceum</name>
    <dbReference type="NCBI Taxonomy" id="92696"/>
    <lineage>
        <taxon>Eukaryota</taxon>
        <taxon>Fungi</taxon>
        <taxon>Dikarya</taxon>
        <taxon>Basidiomycota</taxon>
        <taxon>Agaricomycotina</taxon>
        <taxon>Agaricomycetes</taxon>
        <taxon>Polyporales</taxon>
        <taxon>Steccherinaceae</taxon>
        <taxon>Steccherinum</taxon>
    </lineage>
</organism>
<evidence type="ECO:0000259" key="8">
    <source>
        <dbReference type="PROSITE" id="PS50405"/>
    </source>
</evidence>
<dbReference type="GO" id="GO:0005634">
    <property type="term" value="C:nucleus"/>
    <property type="evidence" value="ECO:0007669"/>
    <property type="project" value="UniProtKB-ARBA"/>
</dbReference>
<dbReference type="AlphaFoldDB" id="A0A4R0RLS6"/>
<evidence type="ECO:0000256" key="3">
    <source>
        <dbReference type="ARBA" id="ARBA00022679"/>
    </source>
</evidence>
<dbReference type="SFLD" id="SFLDG01151">
    <property type="entry name" value="Main.2:_Nu-like"/>
    <property type="match status" value="1"/>
</dbReference>
<dbReference type="InterPro" id="IPR004046">
    <property type="entry name" value="GST_C"/>
</dbReference>
<dbReference type="EC" id="2.5.1.18" evidence="2"/>
<dbReference type="SFLD" id="SFLDS00019">
    <property type="entry name" value="Glutathione_Transferase_(cytos"/>
    <property type="match status" value="1"/>
</dbReference>
<proteinExistence type="inferred from homology"/>
<dbReference type="InterPro" id="IPR010987">
    <property type="entry name" value="Glutathione-S-Trfase_C-like"/>
</dbReference>
<dbReference type="STRING" id="92696.A0A4R0RLS6"/>
<dbReference type="SUPFAM" id="SSF47616">
    <property type="entry name" value="GST C-terminal domain-like"/>
    <property type="match status" value="1"/>
</dbReference>
<comment type="caution">
    <text evidence="9">The sequence shown here is derived from an EMBL/GenBank/DDBJ whole genome shotgun (WGS) entry which is preliminary data.</text>
</comment>
<evidence type="ECO:0000259" key="7">
    <source>
        <dbReference type="PROSITE" id="PS50404"/>
    </source>
</evidence>
<keyword evidence="3 9" id="KW-0808">Transferase</keyword>
<dbReference type="Pfam" id="PF02798">
    <property type="entry name" value="GST_N"/>
    <property type="match status" value="1"/>
</dbReference>
<dbReference type="FunFam" id="1.20.1050.130:FF:000016">
    <property type="entry name" value="Glutathione S-transferase 1"/>
    <property type="match status" value="1"/>
</dbReference>
<feature type="domain" description="GST N-terminal" evidence="7">
    <location>
        <begin position="87"/>
        <end position="171"/>
    </location>
</feature>
<evidence type="ECO:0000313" key="10">
    <source>
        <dbReference type="Proteomes" id="UP000292702"/>
    </source>
</evidence>
<gene>
    <name evidence="9" type="primary">GST2_17</name>
    <name evidence="9" type="ORF">EIP91_005785</name>
</gene>
<evidence type="ECO:0000256" key="1">
    <source>
        <dbReference type="ARBA" id="ARBA00007409"/>
    </source>
</evidence>
<dbReference type="InterPro" id="IPR036282">
    <property type="entry name" value="Glutathione-S-Trfase_C_sf"/>
</dbReference>
<protein>
    <recommendedName>
        <fullName evidence="2">glutathione transferase</fullName>
        <ecNumber evidence="2">2.5.1.18</ecNumber>
    </recommendedName>
</protein>
<dbReference type="PROSITE" id="PS50404">
    <property type="entry name" value="GST_NTER"/>
    <property type="match status" value="1"/>
</dbReference>
<dbReference type="InterPro" id="IPR036249">
    <property type="entry name" value="Thioredoxin-like_sf"/>
</dbReference>
<dbReference type="GO" id="GO:0005737">
    <property type="term" value="C:cytoplasm"/>
    <property type="evidence" value="ECO:0007669"/>
    <property type="project" value="UniProtKB-ARBA"/>
</dbReference>
<evidence type="ECO:0000256" key="5">
    <source>
        <dbReference type="ARBA" id="ARBA00060024"/>
    </source>
</evidence>
<evidence type="ECO:0000256" key="6">
    <source>
        <dbReference type="RuleBase" id="RU003494"/>
    </source>
</evidence>
<keyword evidence="10" id="KW-1185">Reference proteome</keyword>
<dbReference type="PANTHER" id="PTHR44051">
    <property type="entry name" value="GLUTATHIONE S-TRANSFERASE-RELATED"/>
    <property type="match status" value="1"/>
</dbReference>
<evidence type="ECO:0000256" key="4">
    <source>
        <dbReference type="ARBA" id="ARBA00047960"/>
    </source>
</evidence>
<dbReference type="Gene3D" id="1.20.1050.130">
    <property type="match status" value="1"/>
</dbReference>
<dbReference type="PANTHER" id="PTHR44051:SF3">
    <property type="entry name" value="TRANSCRIPTIONAL REGULATOR URE2"/>
    <property type="match status" value="1"/>
</dbReference>
<dbReference type="EMBL" id="RWJN01000311">
    <property type="protein sequence ID" value="TCD63264.1"/>
    <property type="molecule type" value="Genomic_DNA"/>
</dbReference>
<dbReference type="OrthoDB" id="202840at2759"/>
<dbReference type="GO" id="GO:0004364">
    <property type="term" value="F:glutathione transferase activity"/>
    <property type="evidence" value="ECO:0007669"/>
    <property type="project" value="UniProtKB-EC"/>
</dbReference>
<dbReference type="SFLD" id="SFLDG00358">
    <property type="entry name" value="Main_(cytGST)"/>
    <property type="match status" value="1"/>
</dbReference>
<evidence type="ECO:0000313" key="9">
    <source>
        <dbReference type="EMBL" id="TCD63264.1"/>
    </source>
</evidence>
<dbReference type="SUPFAM" id="SSF52833">
    <property type="entry name" value="Thioredoxin-like"/>
    <property type="match status" value="1"/>
</dbReference>
<dbReference type="InterPro" id="IPR004045">
    <property type="entry name" value="Glutathione_S-Trfase_N"/>
</dbReference>